<dbReference type="STRING" id="360105.CCV52592_0726"/>
<keyword evidence="4" id="KW-0548">Nucleotidyltransferase</keyword>
<organism evidence="4 5">
    <name type="scientific">Campylobacter curvus (strain 525.92)</name>
    <dbReference type="NCBI Taxonomy" id="360105"/>
    <lineage>
        <taxon>Bacteria</taxon>
        <taxon>Pseudomonadati</taxon>
        <taxon>Campylobacterota</taxon>
        <taxon>Epsilonproteobacteria</taxon>
        <taxon>Campylobacterales</taxon>
        <taxon>Campylobacteraceae</taxon>
        <taxon>Campylobacter</taxon>
    </lineage>
</organism>
<comment type="function">
    <text evidence="1">DNA polymerase III is a complex, multichain enzyme responsible for most of the replicative synthesis in bacteria. The epsilon subunit contain the editing function and is a proofreading 3'-5' exonuclease.</text>
</comment>
<dbReference type="PANTHER" id="PTHR30231">
    <property type="entry name" value="DNA POLYMERASE III SUBUNIT EPSILON"/>
    <property type="match status" value="1"/>
</dbReference>
<dbReference type="InterPro" id="IPR006054">
    <property type="entry name" value="DnaQ"/>
</dbReference>
<proteinExistence type="predicted"/>
<evidence type="ECO:0000313" key="4">
    <source>
        <dbReference type="EMBL" id="EAU00395.1"/>
    </source>
</evidence>
<dbReference type="OrthoDB" id="9804290at2"/>
<evidence type="ECO:0000256" key="2">
    <source>
        <dbReference type="ARBA" id="ARBA00026073"/>
    </source>
</evidence>
<accession>A7GZ66</accession>
<dbReference type="Pfam" id="PF00929">
    <property type="entry name" value="RNase_T"/>
    <property type="match status" value="1"/>
</dbReference>
<dbReference type="AlphaFoldDB" id="A7GZ66"/>
<evidence type="ECO:0000256" key="1">
    <source>
        <dbReference type="ARBA" id="ARBA00025483"/>
    </source>
</evidence>
<dbReference type="NCBIfam" id="NF006316">
    <property type="entry name" value="PRK08517.1"/>
    <property type="match status" value="1"/>
</dbReference>
<keyword evidence="4" id="KW-0808">Transferase</keyword>
<dbReference type="GO" id="GO:0003677">
    <property type="term" value="F:DNA binding"/>
    <property type="evidence" value="ECO:0007669"/>
    <property type="project" value="InterPro"/>
</dbReference>
<dbReference type="Proteomes" id="UP000006380">
    <property type="component" value="Chromosome"/>
</dbReference>
<dbReference type="GO" id="GO:0005829">
    <property type="term" value="C:cytosol"/>
    <property type="evidence" value="ECO:0007669"/>
    <property type="project" value="TreeGrafter"/>
</dbReference>
<feature type="domain" description="Exonuclease" evidence="3">
    <location>
        <begin position="75"/>
        <end position="237"/>
    </location>
</feature>
<dbReference type="HOGENOM" id="CLU_047806_4_0_7"/>
<dbReference type="SUPFAM" id="SSF53098">
    <property type="entry name" value="Ribonuclease H-like"/>
    <property type="match status" value="1"/>
</dbReference>
<dbReference type="GO" id="GO:0045004">
    <property type="term" value="P:DNA replication proofreading"/>
    <property type="evidence" value="ECO:0007669"/>
    <property type="project" value="TreeGrafter"/>
</dbReference>
<dbReference type="InterPro" id="IPR036397">
    <property type="entry name" value="RNaseH_sf"/>
</dbReference>
<evidence type="ECO:0000259" key="3">
    <source>
        <dbReference type="SMART" id="SM00479"/>
    </source>
</evidence>
<dbReference type="GO" id="GO:0003887">
    <property type="term" value="F:DNA-directed DNA polymerase activity"/>
    <property type="evidence" value="ECO:0007669"/>
    <property type="project" value="UniProtKB-EC"/>
</dbReference>
<dbReference type="EC" id="2.7.7.7" evidence="4"/>
<gene>
    <name evidence="4" type="primary">dnaQ</name>
    <name evidence="4" type="ORF">CCV52592_0726</name>
</gene>
<dbReference type="CDD" id="cd06127">
    <property type="entry name" value="DEDDh"/>
    <property type="match status" value="1"/>
</dbReference>
<dbReference type="KEGG" id="ccv:CCV52592_0726"/>
<dbReference type="RefSeq" id="WP_011992448.1">
    <property type="nucleotide sequence ID" value="NC_009715.2"/>
</dbReference>
<keyword evidence="5" id="KW-1185">Reference proteome</keyword>
<reference evidence="4" key="1">
    <citation type="submission" date="2016-07" db="EMBL/GenBank/DDBJ databases">
        <title>Comparative genomics of the Campylobacter concisus group.</title>
        <authorList>
            <person name="Miller W.G."/>
            <person name="Yee E."/>
            <person name="Chapman M.H."/>
            <person name="Huynh S."/>
            <person name="Bono J.L."/>
            <person name="On S.L.W."/>
            <person name="StLeger J."/>
            <person name="Foster G."/>
            <person name="Parker C.T."/>
        </authorList>
    </citation>
    <scope>NUCLEOTIDE SEQUENCE</scope>
    <source>
        <strain evidence="4">525.92</strain>
    </source>
</reference>
<dbReference type="SMART" id="SM00479">
    <property type="entry name" value="EXOIII"/>
    <property type="match status" value="1"/>
</dbReference>
<dbReference type="InterPro" id="IPR013520">
    <property type="entry name" value="Ribonucl_H"/>
</dbReference>
<dbReference type="EMBL" id="CP000767">
    <property type="protein sequence ID" value="EAU00395.1"/>
    <property type="molecule type" value="Genomic_DNA"/>
</dbReference>
<dbReference type="Gene3D" id="3.30.420.10">
    <property type="entry name" value="Ribonuclease H-like superfamily/Ribonuclease H"/>
    <property type="match status" value="1"/>
</dbReference>
<dbReference type="PANTHER" id="PTHR30231:SF41">
    <property type="entry name" value="DNA POLYMERASE III SUBUNIT EPSILON"/>
    <property type="match status" value="1"/>
</dbReference>
<sequence>MKPQKQRLENLLNILAAHSMSYHEFVSKFSDIEELTDGIDVKNIELWRTLGLDIVKNEQNEIELQTRFRDITQQEFCIVDIETSGGITSGQIIEIGALKIKNGVEIGRFESFVDAPFVPENITQLTGISQSDLTGAPSLKSVLERFKIFLGTSVFVAHNVNFDYGFISQSLSNIGLGMLLNRKLCTIDLSRRTIASQKYGLGSLKELLGINNTHHRALNDAIAATEILKICISRLPFSIQSVEDLINFSKTAPSMKLKPEPSLQNSDAIADEN</sequence>
<dbReference type="InterPro" id="IPR012337">
    <property type="entry name" value="RNaseH-like_sf"/>
</dbReference>
<protein>
    <submittedName>
        <fullName evidence="4">DNA polymerase III, epsilon subunit</fullName>
        <ecNumber evidence="4">2.7.7.7</ecNumber>
    </submittedName>
</protein>
<comment type="subunit">
    <text evidence="2">DNA polymerase III contains a core (composed of alpha, epsilon and theta chains) that associates with a tau subunit. This core dimerizes to form the POLIII' complex. PolIII' associates with the gamma complex (composed of gamma, delta, delta', psi and chi chains) and with the beta chain to form the complete DNA polymerase III complex.</text>
</comment>
<evidence type="ECO:0000313" key="5">
    <source>
        <dbReference type="Proteomes" id="UP000006380"/>
    </source>
</evidence>
<dbReference type="FunFam" id="3.30.420.10:FF:000045">
    <property type="entry name" value="3'-5' exonuclease DinG"/>
    <property type="match status" value="1"/>
</dbReference>
<name>A7GZ66_CAMC5</name>
<dbReference type="GO" id="GO:0008408">
    <property type="term" value="F:3'-5' exonuclease activity"/>
    <property type="evidence" value="ECO:0007669"/>
    <property type="project" value="TreeGrafter"/>
</dbReference>
<dbReference type="NCBIfam" id="TIGR00573">
    <property type="entry name" value="dnaq"/>
    <property type="match status" value="1"/>
</dbReference>